<keyword evidence="11" id="KW-1185">Reference proteome</keyword>
<dbReference type="HAMAP" id="MF_01207">
    <property type="entry name" value="MsrQ"/>
    <property type="match status" value="1"/>
</dbReference>
<dbReference type="PANTHER" id="PTHR36964">
    <property type="entry name" value="PROTEIN-METHIONINE-SULFOXIDE REDUCTASE HEME-BINDING SUBUNIT MSRQ"/>
    <property type="match status" value="1"/>
</dbReference>
<dbReference type="GO" id="GO:0046872">
    <property type="term" value="F:metal ion binding"/>
    <property type="evidence" value="ECO:0007669"/>
    <property type="project" value="UniProtKB-KW"/>
</dbReference>
<feature type="transmembrane region" description="Helical" evidence="7">
    <location>
        <begin position="214"/>
        <end position="232"/>
    </location>
</feature>
<comment type="cofactor">
    <cofactor evidence="7">
        <name>heme b</name>
        <dbReference type="ChEBI" id="CHEBI:60344"/>
    </cofactor>
    <text evidence="7">Binds 1 heme b (iron(II)-protoporphyrin IX) group per subunit.</text>
</comment>
<dbReference type="Pfam" id="PF01794">
    <property type="entry name" value="Ferric_reduct"/>
    <property type="match status" value="1"/>
</dbReference>
<keyword evidence="7" id="KW-0288">FMN</keyword>
<dbReference type="GO" id="GO:0030091">
    <property type="term" value="P:protein repair"/>
    <property type="evidence" value="ECO:0007669"/>
    <property type="project" value="UniProtKB-UniRule"/>
</dbReference>
<comment type="subunit">
    <text evidence="7">Heterodimer of a catalytic subunit (MsrP) and a heme-binding subunit (MsrQ).</text>
</comment>
<evidence type="ECO:0000256" key="4">
    <source>
        <dbReference type="ARBA" id="ARBA00022989"/>
    </source>
</evidence>
<dbReference type="GO" id="GO:0009055">
    <property type="term" value="F:electron transfer activity"/>
    <property type="evidence" value="ECO:0007669"/>
    <property type="project" value="UniProtKB-UniRule"/>
</dbReference>
<feature type="transmembrane region" description="Helical" evidence="7">
    <location>
        <begin position="113"/>
        <end position="132"/>
    </location>
</feature>
<keyword evidence="2 7" id="KW-0813">Transport</keyword>
<evidence type="ECO:0000313" key="11">
    <source>
        <dbReference type="Proteomes" id="UP000382040"/>
    </source>
</evidence>
<protein>
    <recommendedName>
        <fullName evidence="7">Protein-methionine-sulfoxide reductase heme-binding subunit MsrQ</fullName>
    </recommendedName>
    <alternativeName>
        <fullName evidence="7">Flavocytochrome MsrQ</fullName>
    </alternativeName>
</protein>
<keyword evidence="7" id="KW-0285">Flavoprotein</keyword>
<dbReference type="Proteomes" id="UP000382040">
    <property type="component" value="Unassembled WGS sequence"/>
</dbReference>
<feature type="region of interest" description="Disordered" evidence="8">
    <location>
        <begin position="1"/>
        <end position="37"/>
    </location>
</feature>
<accession>A0A5E5C054</accession>
<gene>
    <name evidence="7" type="primary">msrQ</name>
    <name evidence="10" type="ORF">PBR20603_03917</name>
</gene>
<feature type="transmembrane region" description="Helical" evidence="7">
    <location>
        <begin position="152"/>
        <end position="173"/>
    </location>
</feature>
<keyword evidence="4 7" id="KW-1133">Transmembrane helix</keyword>
<keyword evidence="7" id="KW-0349">Heme</keyword>
<feature type="transmembrane region" description="Helical" evidence="7">
    <location>
        <begin position="44"/>
        <end position="62"/>
    </location>
</feature>
<dbReference type="PANTHER" id="PTHR36964:SF1">
    <property type="entry name" value="PROTEIN-METHIONINE-SULFOXIDE REDUCTASE HEME-BINDING SUBUNIT MSRQ"/>
    <property type="match status" value="1"/>
</dbReference>
<feature type="transmembrane region" description="Helical" evidence="7">
    <location>
        <begin position="185"/>
        <end position="202"/>
    </location>
</feature>
<keyword evidence="6 7" id="KW-0472">Membrane</keyword>
<sequence>MPITPSNSGDMPGAATKAAEASTGVRTPRRPAQRSPHAPRWLPWAKAVVFLLAAVPLLRLVVYATTDSLGANPVEFITRSTGTWTLVMLCLTLAITPARRVSGLSGLLRFRRMLGLFAFFYGALHFTTYFWLDQWFDWASILRDVSGKRPFITVGFAAFALMLPLALTSPHAMVRRMGAKRWQRLHRLIYAIAVLAILHYWWMKAGKNDLAQPAIYAIVVAALLGARVIWALRRQRVQALSGSSRSPANNDSTVSRSRTR</sequence>
<reference evidence="10 11" key="1">
    <citation type="submission" date="2019-08" db="EMBL/GenBank/DDBJ databases">
        <authorList>
            <person name="Peeters C."/>
        </authorList>
    </citation>
    <scope>NUCLEOTIDE SEQUENCE [LARGE SCALE GENOMIC DNA]</scope>
    <source>
        <strain evidence="10 11">LMG 20603</strain>
    </source>
</reference>
<keyword evidence="7" id="KW-0249">Electron transport</keyword>
<keyword evidence="7" id="KW-0479">Metal-binding</keyword>
<evidence type="ECO:0000256" key="1">
    <source>
        <dbReference type="ARBA" id="ARBA00004141"/>
    </source>
</evidence>
<dbReference type="GO" id="GO:0010181">
    <property type="term" value="F:FMN binding"/>
    <property type="evidence" value="ECO:0007669"/>
    <property type="project" value="UniProtKB-UniRule"/>
</dbReference>
<comment type="similarity">
    <text evidence="7">Belongs to the MsrQ family.</text>
</comment>
<dbReference type="InterPro" id="IPR013130">
    <property type="entry name" value="Fe3_Rdtase_TM_dom"/>
</dbReference>
<evidence type="ECO:0000256" key="2">
    <source>
        <dbReference type="ARBA" id="ARBA00022448"/>
    </source>
</evidence>
<comment type="function">
    <text evidence="7">Part of the MsrPQ system that repairs oxidized periplasmic proteins containing methionine sulfoxide residues (Met-O), using respiratory chain electrons. Thus protects these proteins from oxidative-stress damage caused by reactive species of oxygen and chlorine generated by the host defense mechanisms. MsrPQ is essential for the maintenance of envelope integrity under bleach stress, rescuing a wide series of structurally unrelated periplasmic proteins from methionine oxidation. MsrQ provides electrons for reduction to the reductase catalytic subunit MsrP, using the quinone pool of the respiratory chain.</text>
</comment>
<proteinExistence type="inferred from homology"/>
<feature type="domain" description="Ferric oxidoreductase" evidence="9">
    <location>
        <begin position="81"/>
        <end position="197"/>
    </location>
</feature>
<evidence type="ECO:0000256" key="7">
    <source>
        <dbReference type="HAMAP-Rule" id="MF_01207"/>
    </source>
</evidence>
<dbReference type="InterPro" id="IPR022837">
    <property type="entry name" value="MsrQ-like"/>
</dbReference>
<keyword evidence="5 7" id="KW-0408">Iron</keyword>
<dbReference type="GO" id="GO:0020037">
    <property type="term" value="F:heme binding"/>
    <property type="evidence" value="ECO:0007669"/>
    <property type="project" value="UniProtKB-UniRule"/>
</dbReference>
<keyword evidence="7" id="KW-1003">Cell membrane</keyword>
<dbReference type="GO" id="GO:0016679">
    <property type="term" value="F:oxidoreductase activity, acting on diphenols and related substances as donors"/>
    <property type="evidence" value="ECO:0007669"/>
    <property type="project" value="TreeGrafter"/>
</dbReference>
<comment type="subcellular location">
    <subcellularLocation>
        <location evidence="7">Cell membrane</location>
        <topology evidence="7">Multi-pass membrane protein</topology>
    </subcellularLocation>
    <subcellularLocation>
        <location evidence="1">Membrane</location>
        <topology evidence="1">Multi-pass membrane protein</topology>
    </subcellularLocation>
</comment>
<evidence type="ECO:0000256" key="3">
    <source>
        <dbReference type="ARBA" id="ARBA00022692"/>
    </source>
</evidence>
<evidence type="ECO:0000256" key="8">
    <source>
        <dbReference type="SAM" id="MobiDB-lite"/>
    </source>
</evidence>
<evidence type="ECO:0000313" key="10">
    <source>
        <dbReference type="EMBL" id="VVE89943.1"/>
    </source>
</evidence>
<dbReference type="GO" id="GO:0005886">
    <property type="term" value="C:plasma membrane"/>
    <property type="evidence" value="ECO:0007669"/>
    <property type="project" value="UniProtKB-SubCell"/>
</dbReference>
<name>A0A5E5C054_9BURK</name>
<organism evidence="10 11">
    <name type="scientific">Pandoraea bronchicola</name>
    <dbReference type="NCBI Taxonomy" id="2508287"/>
    <lineage>
        <taxon>Bacteria</taxon>
        <taxon>Pseudomonadati</taxon>
        <taxon>Pseudomonadota</taxon>
        <taxon>Betaproteobacteria</taxon>
        <taxon>Burkholderiales</taxon>
        <taxon>Burkholderiaceae</taxon>
        <taxon>Pandoraea</taxon>
    </lineage>
</organism>
<keyword evidence="3 7" id="KW-0812">Transmembrane</keyword>
<evidence type="ECO:0000256" key="6">
    <source>
        <dbReference type="ARBA" id="ARBA00023136"/>
    </source>
</evidence>
<dbReference type="EMBL" id="CABPST010000012">
    <property type="protein sequence ID" value="VVE89943.1"/>
    <property type="molecule type" value="Genomic_DNA"/>
</dbReference>
<dbReference type="AlphaFoldDB" id="A0A5E5C054"/>
<evidence type="ECO:0000259" key="9">
    <source>
        <dbReference type="Pfam" id="PF01794"/>
    </source>
</evidence>
<comment type="cofactor">
    <cofactor evidence="7">
        <name>FMN</name>
        <dbReference type="ChEBI" id="CHEBI:58210"/>
    </cofactor>
    <text evidence="7">Binds 1 FMN per subunit.</text>
</comment>
<comment type="caution">
    <text evidence="7">Lacks conserved residue(s) required for the propagation of feature annotation.</text>
</comment>
<evidence type="ECO:0000256" key="5">
    <source>
        <dbReference type="ARBA" id="ARBA00023004"/>
    </source>
</evidence>